<dbReference type="HAMAP" id="MF_00201">
    <property type="entry name" value="RecO"/>
    <property type="match status" value="1"/>
</dbReference>
<evidence type="ECO:0000256" key="2">
    <source>
        <dbReference type="ARBA" id="ARBA00021310"/>
    </source>
</evidence>
<dbReference type="PANTHER" id="PTHR33991:SF1">
    <property type="entry name" value="DNA REPAIR PROTEIN RECO"/>
    <property type="match status" value="1"/>
</dbReference>
<dbReference type="GO" id="GO:0006310">
    <property type="term" value="P:DNA recombination"/>
    <property type="evidence" value="ECO:0007669"/>
    <property type="project" value="UniProtKB-UniRule"/>
</dbReference>
<evidence type="ECO:0000259" key="8">
    <source>
        <dbReference type="Pfam" id="PF11967"/>
    </source>
</evidence>
<dbReference type="GO" id="GO:0006302">
    <property type="term" value="P:double-strand break repair"/>
    <property type="evidence" value="ECO:0007669"/>
    <property type="project" value="TreeGrafter"/>
</dbReference>
<feature type="domain" description="DNA replication/recombination mediator RecO N-terminal" evidence="8">
    <location>
        <begin position="1"/>
        <end position="81"/>
    </location>
</feature>
<evidence type="ECO:0000256" key="1">
    <source>
        <dbReference type="ARBA" id="ARBA00007452"/>
    </source>
</evidence>
<name>A0A2U1FEQ7_9PORP</name>
<dbReference type="RefSeq" id="WP_116679211.1">
    <property type="nucleotide sequence ID" value="NZ_QEKY01000007.1"/>
</dbReference>
<dbReference type="Pfam" id="PF02565">
    <property type="entry name" value="RecO_C"/>
    <property type="match status" value="1"/>
</dbReference>
<keyword evidence="10" id="KW-1185">Reference proteome</keyword>
<reference evidence="9 10" key="1">
    <citation type="submission" date="2018-04" db="EMBL/GenBank/DDBJ databases">
        <title>Genomic Encyclopedia of Type Strains, Phase IV (KMG-IV): sequencing the most valuable type-strain genomes for metagenomic binning, comparative biology and taxonomic classification.</title>
        <authorList>
            <person name="Goeker M."/>
        </authorList>
    </citation>
    <scope>NUCLEOTIDE SEQUENCE [LARGE SCALE GENOMIC DNA]</scope>
    <source>
        <strain evidence="9 10">DSM 28520</strain>
    </source>
</reference>
<dbReference type="InterPro" id="IPR012340">
    <property type="entry name" value="NA-bd_OB-fold"/>
</dbReference>
<keyword evidence="4 7" id="KW-0233">DNA recombination</keyword>
<gene>
    <name evidence="7" type="primary">recO</name>
    <name evidence="9" type="ORF">C7382_10723</name>
</gene>
<dbReference type="SUPFAM" id="SSF57863">
    <property type="entry name" value="ArfGap/RecO-like zinc finger"/>
    <property type="match status" value="1"/>
</dbReference>
<comment type="similarity">
    <text evidence="1 7">Belongs to the RecO family.</text>
</comment>
<evidence type="ECO:0000313" key="9">
    <source>
        <dbReference type="EMBL" id="PVZ10658.1"/>
    </source>
</evidence>
<sequence length="246" mass="28280">MLINTKAIVLRHAAYNDSYSVAQLFVRECGRVSYLIARSPKRAKGGGGVRLLMSPLYELEITAEHKPHRDLHFIREAKLCAGRARIQSDPVKNSVALFLAEFLYLTLRLPEADTEVYDFIADSINRLESADCSAANFHLVFLYRLLSPMGLIPDMQLDGRQRSEWFDPADGRFVSHPPTHGKGIPPQEAAYMPLFSRITYDNMWAFRLSRQERRRVLDYLVDYYRFHLPGFPQLKTPDILSALFDK</sequence>
<dbReference type="AlphaFoldDB" id="A0A2U1FEQ7"/>
<evidence type="ECO:0000256" key="3">
    <source>
        <dbReference type="ARBA" id="ARBA00022763"/>
    </source>
</evidence>
<comment type="caution">
    <text evidence="9">The sequence shown here is derived from an EMBL/GenBank/DDBJ whole genome shotgun (WGS) entry which is preliminary data.</text>
</comment>
<evidence type="ECO:0000313" key="10">
    <source>
        <dbReference type="Proteomes" id="UP000245462"/>
    </source>
</evidence>
<dbReference type="Pfam" id="PF11967">
    <property type="entry name" value="RecO_N"/>
    <property type="match status" value="1"/>
</dbReference>
<comment type="function">
    <text evidence="7">Involved in DNA repair and RecF pathway recombination.</text>
</comment>
<evidence type="ECO:0000256" key="7">
    <source>
        <dbReference type="HAMAP-Rule" id="MF_00201"/>
    </source>
</evidence>
<protein>
    <recommendedName>
        <fullName evidence="2 7">DNA repair protein RecO</fullName>
    </recommendedName>
    <alternativeName>
        <fullName evidence="6 7">Recombination protein O</fullName>
    </alternativeName>
</protein>
<dbReference type="Proteomes" id="UP000245462">
    <property type="component" value="Unassembled WGS sequence"/>
</dbReference>
<dbReference type="OrthoDB" id="9789152at2"/>
<dbReference type="GO" id="GO:0043590">
    <property type="term" value="C:bacterial nucleoid"/>
    <property type="evidence" value="ECO:0007669"/>
    <property type="project" value="TreeGrafter"/>
</dbReference>
<accession>A0A2U1FEQ7</accession>
<keyword evidence="3 7" id="KW-0227">DNA damage</keyword>
<evidence type="ECO:0000256" key="6">
    <source>
        <dbReference type="ARBA" id="ARBA00033409"/>
    </source>
</evidence>
<dbReference type="Gene3D" id="2.40.50.140">
    <property type="entry name" value="Nucleic acid-binding proteins"/>
    <property type="match status" value="1"/>
</dbReference>
<dbReference type="InterPro" id="IPR003717">
    <property type="entry name" value="RecO"/>
</dbReference>
<keyword evidence="5 7" id="KW-0234">DNA repair</keyword>
<evidence type="ECO:0000256" key="4">
    <source>
        <dbReference type="ARBA" id="ARBA00023172"/>
    </source>
</evidence>
<dbReference type="EMBL" id="QEKY01000007">
    <property type="protein sequence ID" value="PVZ10658.1"/>
    <property type="molecule type" value="Genomic_DNA"/>
</dbReference>
<dbReference type="InterPro" id="IPR037278">
    <property type="entry name" value="ARFGAP/RecO"/>
</dbReference>
<dbReference type="InterPro" id="IPR022572">
    <property type="entry name" value="DNA_rep/recomb_RecO_N"/>
</dbReference>
<organism evidence="9 10">
    <name type="scientific">Porphyromonas loveana</name>
    <dbReference type="NCBI Taxonomy" id="1884669"/>
    <lineage>
        <taxon>Bacteria</taxon>
        <taxon>Pseudomonadati</taxon>
        <taxon>Bacteroidota</taxon>
        <taxon>Bacteroidia</taxon>
        <taxon>Bacteroidales</taxon>
        <taxon>Porphyromonadaceae</taxon>
        <taxon>Porphyromonas</taxon>
    </lineage>
</organism>
<dbReference type="InterPro" id="IPR042242">
    <property type="entry name" value="RecO_C"/>
</dbReference>
<evidence type="ECO:0000256" key="5">
    <source>
        <dbReference type="ARBA" id="ARBA00023204"/>
    </source>
</evidence>
<dbReference type="Gene3D" id="1.20.1440.120">
    <property type="entry name" value="Recombination protein O, C-terminal domain"/>
    <property type="match status" value="1"/>
</dbReference>
<dbReference type="GeneID" id="94550655"/>
<dbReference type="Gene3D" id="6.20.220.20">
    <property type="entry name" value="Recombination protein O, zinc-binding domain"/>
    <property type="match status" value="1"/>
</dbReference>
<proteinExistence type="inferred from homology"/>
<dbReference type="PANTHER" id="PTHR33991">
    <property type="entry name" value="DNA REPAIR PROTEIN RECO"/>
    <property type="match status" value="1"/>
</dbReference>